<accession>A0ACB9PRE5</accession>
<reference evidence="1 2" key="1">
    <citation type="journal article" date="2022" name="DNA Res.">
        <title>Chromosomal-level genome assembly of the orchid tree Bauhinia variegata (Leguminosae; Cercidoideae) supports the allotetraploid origin hypothesis of Bauhinia.</title>
        <authorList>
            <person name="Zhong Y."/>
            <person name="Chen Y."/>
            <person name="Zheng D."/>
            <person name="Pang J."/>
            <person name="Liu Y."/>
            <person name="Luo S."/>
            <person name="Meng S."/>
            <person name="Qian L."/>
            <person name="Wei D."/>
            <person name="Dai S."/>
            <person name="Zhou R."/>
        </authorList>
    </citation>
    <scope>NUCLEOTIDE SEQUENCE [LARGE SCALE GENOMIC DNA]</scope>
    <source>
        <strain evidence="1">BV-YZ2020</strain>
    </source>
</reference>
<protein>
    <submittedName>
        <fullName evidence="1">Uncharacterized protein</fullName>
    </submittedName>
</protein>
<keyword evidence="2" id="KW-1185">Reference proteome</keyword>
<dbReference type="Proteomes" id="UP000828941">
    <property type="component" value="Chromosome 4"/>
</dbReference>
<proteinExistence type="predicted"/>
<gene>
    <name evidence="1" type="ORF">L6164_010670</name>
</gene>
<organism evidence="1 2">
    <name type="scientific">Bauhinia variegata</name>
    <name type="common">Purple orchid tree</name>
    <name type="synonym">Phanera variegata</name>
    <dbReference type="NCBI Taxonomy" id="167791"/>
    <lineage>
        <taxon>Eukaryota</taxon>
        <taxon>Viridiplantae</taxon>
        <taxon>Streptophyta</taxon>
        <taxon>Embryophyta</taxon>
        <taxon>Tracheophyta</taxon>
        <taxon>Spermatophyta</taxon>
        <taxon>Magnoliopsida</taxon>
        <taxon>eudicotyledons</taxon>
        <taxon>Gunneridae</taxon>
        <taxon>Pentapetalae</taxon>
        <taxon>rosids</taxon>
        <taxon>fabids</taxon>
        <taxon>Fabales</taxon>
        <taxon>Fabaceae</taxon>
        <taxon>Cercidoideae</taxon>
        <taxon>Cercideae</taxon>
        <taxon>Bauhiniinae</taxon>
        <taxon>Bauhinia</taxon>
    </lineage>
</organism>
<evidence type="ECO:0000313" key="1">
    <source>
        <dbReference type="EMBL" id="KAI4350161.1"/>
    </source>
</evidence>
<sequence>MREITCSMVEQGARWDGTEREEVFSHCASDLVWGRLDYWCSRDKAGRYASTVADNPKSKAKIFPPI</sequence>
<evidence type="ECO:0000313" key="2">
    <source>
        <dbReference type="Proteomes" id="UP000828941"/>
    </source>
</evidence>
<dbReference type="EMBL" id="CM039429">
    <property type="protein sequence ID" value="KAI4350161.1"/>
    <property type="molecule type" value="Genomic_DNA"/>
</dbReference>
<comment type="caution">
    <text evidence="1">The sequence shown here is derived from an EMBL/GenBank/DDBJ whole genome shotgun (WGS) entry which is preliminary data.</text>
</comment>
<name>A0ACB9PRE5_BAUVA</name>